<dbReference type="InterPro" id="IPR013491">
    <property type="entry name" value="Tape_meas_N"/>
</dbReference>
<dbReference type="EMBL" id="QFOI01000515">
    <property type="protein sequence ID" value="PZP41481.1"/>
    <property type="molecule type" value="Genomic_DNA"/>
</dbReference>
<organism evidence="2 3">
    <name type="scientific">Pseudopedobacter saltans</name>
    <dbReference type="NCBI Taxonomy" id="151895"/>
    <lineage>
        <taxon>Bacteria</taxon>
        <taxon>Pseudomonadati</taxon>
        <taxon>Bacteroidota</taxon>
        <taxon>Sphingobacteriia</taxon>
        <taxon>Sphingobacteriales</taxon>
        <taxon>Sphingobacteriaceae</taxon>
        <taxon>Pseudopedobacter</taxon>
    </lineage>
</organism>
<reference evidence="2 3" key="1">
    <citation type="submission" date="2017-11" db="EMBL/GenBank/DDBJ databases">
        <title>Infants hospitalized years apart are colonized by the same room-sourced microbial strains.</title>
        <authorList>
            <person name="Brooks B."/>
            <person name="Olm M.R."/>
            <person name="Firek B.A."/>
            <person name="Baker R."/>
            <person name="Thomas B.C."/>
            <person name="Morowitz M.J."/>
            <person name="Banfield J.F."/>
        </authorList>
    </citation>
    <scope>NUCLEOTIDE SEQUENCE [LARGE SCALE GENOMIC DNA]</scope>
    <source>
        <strain evidence="2">S2_009_000_R2_76</strain>
    </source>
</reference>
<accession>A0A2W5EBS0</accession>
<proteinExistence type="predicted"/>
<evidence type="ECO:0000313" key="3">
    <source>
        <dbReference type="Proteomes" id="UP000249645"/>
    </source>
</evidence>
<dbReference type="Proteomes" id="UP000249645">
    <property type="component" value="Unassembled WGS sequence"/>
</dbReference>
<comment type="caution">
    <text evidence="2">The sequence shown here is derived from an EMBL/GenBank/DDBJ whole genome shotgun (WGS) entry which is preliminary data.</text>
</comment>
<feature type="non-terminal residue" evidence="2">
    <location>
        <position position="1"/>
    </location>
</feature>
<feature type="domain" description="Tape measure protein N-terminal" evidence="1">
    <location>
        <begin position="86"/>
        <end position="267"/>
    </location>
</feature>
<protein>
    <recommendedName>
        <fullName evidence="1">Tape measure protein N-terminal domain-containing protein</fullName>
    </recommendedName>
</protein>
<dbReference type="AlphaFoldDB" id="A0A2W5EBS0"/>
<evidence type="ECO:0000313" key="2">
    <source>
        <dbReference type="EMBL" id="PZP41481.1"/>
    </source>
</evidence>
<dbReference type="Pfam" id="PF20155">
    <property type="entry name" value="TMP_3"/>
    <property type="match status" value="1"/>
</dbReference>
<name>A0A2W5EBS0_9SPHI</name>
<sequence length="618" mass="67649">KMPSAAKLASDQVVASNRNMSTSFSELEQRIDSVKWKMKSMLGGNSPNSGVLSMLGGGLGKVAGVLGVGISLGATMGFVKDSVSKAMGFDATKQTFGVLTGNRGIGNNLANNLNKLQQDTILGPEVFKSAQTLMSFGIQASKVVMIEKELGDVSMGNKDKFEALTLAYSQTQAAGRLMGQDLLQYINACFNPLQTMSERWKDFGLKQRISVGQLKDMMEQGKIGSSAVAKAFELATGQGGMFNDMMDQVSKTSYGQTQILEGQWENFKIGIGEAFMPIKSNLAELAAKTLDWINIGKTIPQTVDLERQEINTLVRSIISLNEKNDVRKRLLGELVNKYPDFFGKLDAEKLKNEGLLKSLDAVNKAYEKKYALESANYNLGKTSKDLLDAQQELDRLSKVLYGFENRQYGFAVANINMLKDPGTRIFESDLTSSVDSVKVRNEGIARYTKLVNNQRKEVDKLQVVNDISEFKQKMVQATTDAPQLVLKAARSTLESLGGNKDLLSEVRSIVTKIPTDKKGFGFHPKLSAILRLREIFDSIPNVSGSPSSLIDGNGTGKSGGLSSDVTTAGPRTINIYFNKEFIHELAINSYNVREGVGELEHIIEEQLKRVLYSAAQST</sequence>
<evidence type="ECO:0000259" key="1">
    <source>
        <dbReference type="Pfam" id="PF20155"/>
    </source>
</evidence>
<gene>
    <name evidence="2" type="ORF">DI598_18175</name>
</gene>